<dbReference type="RefSeq" id="WP_198882796.1">
    <property type="nucleotide sequence ID" value="NZ_JAEKJA010000011.1"/>
</dbReference>
<feature type="domain" description="VOC" evidence="2">
    <location>
        <begin position="9"/>
        <end position="157"/>
    </location>
</feature>
<evidence type="ECO:0000313" key="4">
    <source>
        <dbReference type="Proteomes" id="UP000609531"/>
    </source>
</evidence>
<dbReference type="PANTHER" id="PTHR43048">
    <property type="entry name" value="METHYLMALONYL-COA EPIMERASE"/>
    <property type="match status" value="1"/>
</dbReference>
<evidence type="ECO:0000256" key="1">
    <source>
        <dbReference type="ARBA" id="ARBA00022723"/>
    </source>
</evidence>
<organism evidence="3 4">
    <name type="scientific">Acuticoccus mangrovi</name>
    <dbReference type="NCBI Taxonomy" id="2796142"/>
    <lineage>
        <taxon>Bacteria</taxon>
        <taxon>Pseudomonadati</taxon>
        <taxon>Pseudomonadota</taxon>
        <taxon>Alphaproteobacteria</taxon>
        <taxon>Hyphomicrobiales</taxon>
        <taxon>Amorphaceae</taxon>
        <taxon>Acuticoccus</taxon>
    </lineage>
</organism>
<dbReference type="InterPro" id="IPR037523">
    <property type="entry name" value="VOC_core"/>
</dbReference>
<gene>
    <name evidence="3" type="ORF">JCR33_14445</name>
</gene>
<proteinExistence type="predicted"/>
<dbReference type="GO" id="GO:0046491">
    <property type="term" value="P:L-methylmalonyl-CoA metabolic process"/>
    <property type="evidence" value="ECO:0007669"/>
    <property type="project" value="TreeGrafter"/>
</dbReference>
<dbReference type="GO" id="GO:0004493">
    <property type="term" value="F:methylmalonyl-CoA epimerase activity"/>
    <property type="evidence" value="ECO:0007669"/>
    <property type="project" value="TreeGrafter"/>
</dbReference>
<accession>A0A934IRG3</accession>
<name>A0A934IRG3_9HYPH</name>
<dbReference type="PANTHER" id="PTHR43048:SF6">
    <property type="entry name" value="BLR8189 PROTEIN"/>
    <property type="match status" value="1"/>
</dbReference>
<dbReference type="EMBL" id="JAEKJA010000011">
    <property type="protein sequence ID" value="MBJ3776902.1"/>
    <property type="molecule type" value="Genomic_DNA"/>
</dbReference>
<sequence length="183" mass="19646">MSDKASFRGLEHVGITVPDHAEAVRFFEEAFGAEPLFSLTDKRRAPLRGEDIGAKNGLLRDTAIVAVSMLRLGNGPNIEIFEIDRPRGHRAASISDIGISHFSVTVDDIDAAAERFAAAGGSLLEGPYRLSGQEEGAGNRGRFGLTPWGLLIEFEALPAPMAYDPGVTATRWLPAAANDQEET</sequence>
<dbReference type="SUPFAM" id="SSF54593">
    <property type="entry name" value="Glyoxalase/Bleomycin resistance protein/Dihydroxybiphenyl dioxygenase"/>
    <property type="match status" value="1"/>
</dbReference>
<reference evidence="3" key="1">
    <citation type="submission" date="2020-12" db="EMBL/GenBank/DDBJ databases">
        <title>Bacterial taxonomy.</title>
        <authorList>
            <person name="Pan X."/>
        </authorList>
    </citation>
    <scope>NUCLEOTIDE SEQUENCE</scope>
    <source>
        <strain evidence="3">B2012</strain>
    </source>
</reference>
<dbReference type="Gene3D" id="3.10.180.10">
    <property type="entry name" value="2,3-Dihydroxybiphenyl 1,2-Dioxygenase, domain 1"/>
    <property type="match status" value="1"/>
</dbReference>
<dbReference type="InterPro" id="IPR029068">
    <property type="entry name" value="Glyas_Bleomycin-R_OHBP_Dase"/>
</dbReference>
<dbReference type="Proteomes" id="UP000609531">
    <property type="component" value="Unassembled WGS sequence"/>
</dbReference>
<dbReference type="InterPro" id="IPR051785">
    <property type="entry name" value="MMCE/EMCE_epimerase"/>
</dbReference>
<keyword evidence="1" id="KW-0479">Metal-binding</keyword>
<dbReference type="PROSITE" id="PS51819">
    <property type="entry name" value="VOC"/>
    <property type="match status" value="1"/>
</dbReference>
<keyword evidence="4" id="KW-1185">Reference proteome</keyword>
<evidence type="ECO:0000259" key="2">
    <source>
        <dbReference type="PROSITE" id="PS51819"/>
    </source>
</evidence>
<protein>
    <submittedName>
        <fullName evidence="3">VOC family protein</fullName>
    </submittedName>
</protein>
<dbReference type="AlphaFoldDB" id="A0A934IRG3"/>
<dbReference type="GO" id="GO:0046872">
    <property type="term" value="F:metal ion binding"/>
    <property type="evidence" value="ECO:0007669"/>
    <property type="project" value="UniProtKB-KW"/>
</dbReference>
<evidence type="ECO:0000313" key="3">
    <source>
        <dbReference type="EMBL" id="MBJ3776902.1"/>
    </source>
</evidence>
<dbReference type="Pfam" id="PF13669">
    <property type="entry name" value="Glyoxalase_4"/>
    <property type="match status" value="1"/>
</dbReference>
<comment type="caution">
    <text evidence="3">The sequence shown here is derived from an EMBL/GenBank/DDBJ whole genome shotgun (WGS) entry which is preliminary data.</text>
</comment>